<evidence type="ECO:0000313" key="21">
    <source>
        <dbReference type="Proteomes" id="UP000232688"/>
    </source>
</evidence>
<evidence type="ECO:0000256" key="8">
    <source>
        <dbReference type="ARBA" id="ARBA00022723"/>
    </source>
</evidence>
<evidence type="ECO:0000256" key="9">
    <source>
        <dbReference type="ARBA" id="ARBA00022763"/>
    </source>
</evidence>
<evidence type="ECO:0000256" key="4">
    <source>
        <dbReference type="ARBA" id="ARBA00022634"/>
    </source>
</evidence>
<gene>
    <name evidence="19" type="ORF">CHRIB12_LOCUS717</name>
    <name evidence="20" type="ORF">RhiirA1_358450</name>
</gene>
<dbReference type="Proteomes" id="UP000684084">
    <property type="component" value="Unassembled WGS sequence"/>
</dbReference>
<evidence type="ECO:0000256" key="1">
    <source>
        <dbReference type="ARBA" id="ARBA00001936"/>
    </source>
</evidence>
<dbReference type="PANTHER" id="PTHR11276:SF28">
    <property type="entry name" value="DNA POLYMERASE LAMBDA"/>
    <property type="match status" value="1"/>
</dbReference>
<dbReference type="VEuPathDB" id="FungiDB:RhiirFUN_001432"/>
<keyword evidence="8" id="KW-0479">Metal-binding</keyword>
<comment type="function">
    <text evidence="16">DNA polymerase that functions in several pathways of DNA repair. Involved in base excision repair (BER) responsible for repair of lesions that give rise to abasic (AP) sites in DNA. Also contributes to DNA double-strand break repair by non-homologous end joining and homologous recombination. Has both template-dependent and template-independent (terminal transferase) DNA polymerase activities. Has also a 5'-deoxyribose-5-phosphate lyase (dRP lyase) activity.</text>
</comment>
<feature type="domain" description="BRCT" evidence="18">
    <location>
        <begin position="2"/>
        <end position="93"/>
    </location>
</feature>
<protein>
    <recommendedName>
        <fullName evidence="16">DNA polymerase</fullName>
        <ecNumber evidence="16">2.7.7.7</ecNumber>
    </recommendedName>
</protein>
<dbReference type="CDD" id="cd00141">
    <property type="entry name" value="NT_POLXc"/>
    <property type="match status" value="1"/>
</dbReference>
<keyword evidence="5 16" id="KW-0808">Transferase</keyword>
<dbReference type="InterPro" id="IPR002008">
    <property type="entry name" value="DNA_pol_X_beta-like"/>
</dbReference>
<dbReference type="InterPro" id="IPR002054">
    <property type="entry name" value="DNA-dir_DNA_pol_X"/>
</dbReference>
<evidence type="ECO:0000256" key="17">
    <source>
        <dbReference type="SAM" id="MobiDB-lite"/>
    </source>
</evidence>
<dbReference type="FunFam" id="3.30.210.10:FF:000005">
    <property type="entry name" value="DNA polymerase IV"/>
    <property type="match status" value="1"/>
</dbReference>
<evidence type="ECO:0000256" key="14">
    <source>
        <dbReference type="ARBA" id="ARBA00023242"/>
    </source>
</evidence>
<dbReference type="GO" id="GO:0006260">
    <property type="term" value="P:DNA replication"/>
    <property type="evidence" value="ECO:0007669"/>
    <property type="project" value="UniProtKB-KW"/>
</dbReference>
<reference evidence="20 21" key="1">
    <citation type="submission" date="2017-10" db="EMBL/GenBank/DDBJ databases">
        <title>Extensive intraspecific genome diversity in a model arbuscular mycorrhizal fungus.</title>
        <authorList>
            <person name="Chen E.C.H."/>
            <person name="Morin E."/>
            <person name="Baudet D."/>
            <person name="Noel J."/>
            <person name="Ndikumana S."/>
            <person name="Charron P."/>
            <person name="St-Onge C."/>
            <person name="Giorgi J."/>
            <person name="Grigoriev I.V."/>
            <person name="Roux C."/>
            <person name="Martin F.M."/>
            <person name="Corradi N."/>
        </authorList>
    </citation>
    <scope>NUCLEOTIDE SEQUENCE [LARGE SCALE GENOMIC DNA]</scope>
    <source>
        <strain evidence="20 21">A1</strain>
    </source>
</reference>
<evidence type="ECO:0000256" key="6">
    <source>
        <dbReference type="ARBA" id="ARBA00022695"/>
    </source>
</evidence>
<dbReference type="InterPro" id="IPR029398">
    <property type="entry name" value="PolB_thumb"/>
</dbReference>
<dbReference type="Gene3D" id="1.10.150.110">
    <property type="entry name" value="DNA polymerase beta, N-terminal domain-like"/>
    <property type="match status" value="1"/>
</dbReference>
<keyword evidence="4" id="KW-0237">DNA synthesis</keyword>
<reference evidence="19" key="3">
    <citation type="submission" date="2020-05" db="EMBL/GenBank/DDBJ databases">
        <authorList>
            <person name="Rincon C."/>
            <person name="Sanders R I."/>
            <person name="Robbins C."/>
            <person name="Chaturvedi A."/>
        </authorList>
    </citation>
    <scope>NUCLEOTIDE SEQUENCE</scope>
    <source>
        <strain evidence="19">CHB12</strain>
    </source>
</reference>
<dbReference type="VEuPathDB" id="FungiDB:FUN_023326"/>
<dbReference type="SUPFAM" id="SSF47802">
    <property type="entry name" value="DNA polymerase beta, N-terminal domain-like"/>
    <property type="match status" value="1"/>
</dbReference>
<dbReference type="Pfam" id="PF14792">
    <property type="entry name" value="DNA_pol_B_palm"/>
    <property type="match status" value="1"/>
</dbReference>
<comment type="caution">
    <text evidence="20">The sequence shown here is derived from an EMBL/GenBank/DDBJ whole genome shotgun (WGS) entry which is preliminary data.</text>
</comment>
<dbReference type="FunFam" id="1.10.150.20:FF:000010">
    <property type="entry name" value="DNA polymerase lambda"/>
    <property type="match status" value="1"/>
</dbReference>
<dbReference type="Pfam" id="PF14716">
    <property type="entry name" value="HHH_8"/>
    <property type="match status" value="1"/>
</dbReference>
<dbReference type="GO" id="GO:0003887">
    <property type="term" value="F:DNA-directed DNA polymerase activity"/>
    <property type="evidence" value="ECO:0007669"/>
    <property type="project" value="UniProtKB-UniRule"/>
</dbReference>
<dbReference type="Gene3D" id="3.40.50.10190">
    <property type="entry name" value="BRCT domain"/>
    <property type="match status" value="1"/>
</dbReference>
<dbReference type="InterPro" id="IPR027421">
    <property type="entry name" value="DNA_pol_lamdba_lyase_dom_sf"/>
</dbReference>
<dbReference type="InterPro" id="IPR028207">
    <property type="entry name" value="DNA_pol_B_palm_palm"/>
</dbReference>
<evidence type="ECO:0000256" key="13">
    <source>
        <dbReference type="ARBA" id="ARBA00023239"/>
    </source>
</evidence>
<evidence type="ECO:0000256" key="11">
    <source>
        <dbReference type="ARBA" id="ARBA00023125"/>
    </source>
</evidence>
<dbReference type="FunFam" id="1.10.150.110:FF:000005">
    <property type="entry name" value="DNA polymerase POL4"/>
    <property type="match status" value="1"/>
</dbReference>
<dbReference type="InterPro" id="IPR019843">
    <property type="entry name" value="DNA_pol-X_BS"/>
</dbReference>
<keyword evidence="7" id="KW-0235">DNA replication</keyword>
<dbReference type="InterPro" id="IPR043519">
    <property type="entry name" value="NT_sf"/>
</dbReference>
<comment type="catalytic activity">
    <reaction evidence="15 16">
        <text>DNA(n) + a 2'-deoxyribonucleoside 5'-triphosphate = DNA(n+1) + diphosphate</text>
        <dbReference type="Rhea" id="RHEA:22508"/>
        <dbReference type="Rhea" id="RHEA-COMP:17339"/>
        <dbReference type="Rhea" id="RHEA-COMP:17340"/>
        <dbReference type="ChEBI" id="CHEBI:33019"/>
        <dbReference type="ChEBI" id="CHEBI:61560"/>
        <dbReference type="ChEBI" id="CHEBI:173112"/>
        <dbReference type="EC" id="2.7.7.7"/>
    </reaction>
</comment>
<dbReference type="Proteomes" id="UP000232688">
    <property type="component" value="Unassembled WGS sequence"/>
</dbReference>
<dbReference type="VEuPathDB" id="FungiDB:RhiirA1_358450"/>
<evidence type="ECO:0000313" key="20">
    <source>
        <dbReference type="EMBL" id="PKC74544.1"/>
    </source>
</evidence>
<dbReference type="GO" id="GO:0046872">
    <property type="term" value="F:metal ion binding"/>
    <property type="evidence" value="ECO:0007669"/>
    <property type="project" value="UniProtKB-UniRule"/>
</dbReference>
<dbReference type="InterPro" id="IPR010996">
    <property type="entry name" value="HHH_MUS81"/>
</dbReference>
<name>A0A2N0SG68_9GLOM</name>
<sequence>MSDNNYFKNWKFYIIDARIPKDKLESCKKRILSHCGQLIDNFDNADVILTLFKTPARIVRYVSPETRKPICSIDWVEECETARMRVPYDGFLINMKPEPLNETFVQNKAYQSKSTNSDGGDSSDSGNNFTDEELSSDMEFDLDPCFINTKYECLRPTPLKPKYNQCLVELLEVIEHARELNGEERNALSYRHAIAALKGYPRNIESYAEARKIIGIGPKIGNHIKEFLTTGTIPEAEEINASEKYQTLDIFSRVYGVGYKTARKWYQKGYKSIRECMKDPYLTHVQRLGLELFDDFQKKMSRQDIQEILDILNKVIKTMYPDCMITPVGGYRRGKEFSGDLDVVVSHPQETVANNLLKDIVEILINKGHLKHKLFYGQPSAKNKKDVPSELISSHKNIMDNLDKCFCAFIQPSTQICRQVDLIIAPYSQYPTAVLGWTGSKQFERSIRNFAKKERKMTFASHGLFLNVVPRRRVCVTSEKDVFDILGIPWVEPEMRNC</sequence>
<dbReference type="PROSITE" id="PS00522">
    <property type="entry name" value="DNA_POLYMERASE_X"/>
    <property type="match status" value="1"/>
</dbReference>
<dbReference type="InterPro" id="IPR001357">
    <property type="entry name" value="BRCT_dom"/>
</dbReference>
<dbReference type="Gene3D" id="3.30.460.10">
    <property type="entry name" value="Beta Polymerase, domain 2"/>
    <property type="match status" value="1"/>
</dbReference>
<dbReference type="SUPFAM" id="SSF52113">
    <property type="entry name" value="BRCT domain"/>
    <property type="match status" value="1"/>
</dbReference>
<comment type="similarity">
    <text evidence="3 16">Belongs to the DNA polymerase type-X family.</text>
</comment>
<evidence type="ECO:0000256" key="15">
    <source>
        <dbReference type="ARBA" id="ARBA00049244"/>
    </source>
</evidence>
<dbReference type="SUPFAM" id="SSF81585">
    <property type="entry name" value="PsbU/PolX domain-like"/>
    <property type="match status" value="1"/>
</dbReference>
<evidence type="ECO:0000259" key="18">
    <source>
        <dbReference type="PROSITE" id="PS50172"/>
    </source>
</evidence>
<keyword evidence="11" id="KW-0238">DNA-binding</keyword>
<dbReference type="InterPro" id="IPR018944">
    <property type="entry name" value="DNA_pol_lambd_fingers_domain"/>
</dbReference>
<dbReference type="PANTHER" id="PTHR11276">
    <property type="entry name" value="DNA POLYMERASE TYPE-X FAMILY MEMBER"/>
    <property type="match status" value="1"/>
</dbReference>
<dbReference type="EMBL" id="LLXH01000048">
    <property type="protein sequence ID" value="PKC74544.1"/>
    <property type="molecule type" value="Genomic_DNA"/>
</dbReference>
<dbReference type="GO" id="GO:0016829">
    <property type="term" value="F:lyase activity"/>
    <property type="evidence" value="ECO:0007669"/>
    <property type="project" value="UniProtKB-KW"/>
</dbReference>
<dbReference type="Pfam" id="PF14791">
    <property type="entry name" value="DNA_pol_B_thumb"/>
    <property type="match status" value="1"/>
</dbReference>
<keyword evidence="14 16" id="KW-0539">Nucleus</keyword>
<dbReference type="GO" id="GO:0003677">
    <property type="term" value="F:DNA binding"/>
    <property type="evidence" value="ECO:0007669"/>
    <property type="project" value="UniProtKB-UniRule"/>
</dbReference>
<dbReference type="AlphaFoldDB" id="A0A2N0SG68"/>
<keyword evidence="6 16" id="KW-0548">Nucleotidyltransferase</keyword>
<keyword evidence="9 16" id="KW-0227">DNA damage</keyword>
<comment type="cofactor">
    <cofactor evidence="1">
        <name>Mn(2+)</name>
        <dbReference type="ChEBI" id="CHEBI:29035"/>
    </cofactor>
</comment>
<proteinExistence type="inferred from homology"/>
<keyword evidence="12 16" id="KW-0234">DNA repair</keyword>
<keyword evidence="13" id="KW-0456">Lyase</keyword>
<evidence type="ECO:0000256" key="3">
    <source>
        <dbReference type="ARBA" id="ARBA00008323"/>
    </source>
</evidence>
<evidence type="ECO:0000256" key="7">
    <source>
        <dbReference type="ARBA" id="ARBA00022705"/>
    </source>
</evidence>
<dbReference type="EC" id="2.7.7.7" evidence="16"/>
<dbReference type="GO" id="GO:0006303">
    <property type="term" value="P:double-strand break repair via nonhomologous end joining"/>
    <property type="evidence" value="ECO:0007669"/>
    <property type="project" value="TreeGrafter"/>
</dbReference>
<evidence type="ECO:0000256" key="10">
    <source>
        <dbReference type="ARBA" id="ARBA00022932"/>
    </source>
</evidence>
<dbReference type="PROSITE" id="PS50172">
    <property type="entry name" value="BRCT"/>
    <property type="match status" value="1"/>
</dbReference>
<dbReference type="PRINTS" id="PR00870">
    <property type="entry name" value="DNAPOLXBETA"/>
</dbReference>
<dbReference type="EMBL" id="CAGKOT010000001">
    <property type="protein sequence ID" value="CAB5299260.1"/>
    <property type="molecule type" value="Genomic_DNA"/>
</dbReference>
<dbReference type="GO" id="GO:0005634">
    <property type="term" value="C:nucleus"/>
    <property type="evidence" value="ECO:0007669"/>
    <property type="project" value="UniProtKB-SubCell"/>
</dbReference>
<reference evidence="20 21" key="2">
    <citation type="submission" date="2017-10" db="EMBL/GenBank/DDBJ databases">
        <title>Genome analyses suggest a sexual origin of heterokaryosis in a supposedly ancient asexual fungus.</title>
        <authorList>
            <person name="Corradi N."/>
            <person name="Sedzielewska K."/>
            <person name="Noel J."/>
            <person name="Charron P."/>
            <person name="Farinelli L."/>
            <person name="Marton T."/>
            <person name="Kruger M."/>
            <person name="Pelin A."/>
            <person name="Brachmann A."/>
            <person name="Corradi N."/>
        </authorList>
    </citation>
    <scope>NUCLEOTIDE SEQUENCE [LARGE SCALE GENOMIC DNA]</scope>
    <source>
        <strain evidence="20 21">A1</strain>
    </source>
</reference>
<dbReference type="PRINTS" id="PR00869">
    <property type="entry name" value="DNAPOLX"/>
</dbReference>
<dbReference type="SMART" id="SM00483">
    <property type="entry name" value="POLXc"/>
    <property type="match status" value="1"/>
</dbReference>
<evidence type="ECO:0000313" key="19">
    <source>
        <dbReference type="EMBL" id="CAB5299260.1"/>
    </source>
</evidence>
<dbReference type="Gene3D" id="3.30.210.10">
    <property type="entry name" value="DNA polymerase, thumb domain"/>
    <property type="match status" value="1"/>
</dbReference>
<feature type="compositionally biased region" description="Low complexity" evidence="17">
    <location>
        <begin position="116"/>
        <end position="128"/>
    </location>
</feature>
<comment type="subcellular location">
    <subcellularLocation>
        <location evidence="2 16">Nucleus</location>
    </subcellularLocation>
</comment>
<dbReference type="OrthoDB" id="205514at2759"/>
<evidence type="ECO:0000256" key="5">
    <source>
        <dbReference type="ARBA" id="ARBA00022679"/>
    </source>
</evidence>
<accession>A0A2N0SG68</accession>
<evidence type="ECO:0000256" key="2">
    <source>
        <dbReference type="ARBA" id="ARBA00004123"/>
    </source>
</evidence>
<dbReference type="Pfam" id="PF10391">
    <property type="entry name" value="DNA_pol_lambd_f"/>
    <property type="match status" value="1"/>
</dbReference>
<evidence type="ECO:0000256" key="16">
    <source>
        <dbReference type="RuleBase" id="RU366014"/>
    </source>
</evidence>
<dbReference type="InterPro" id="IPR037160">
    <property type="entry name" value="DNA_Pol_thumb_sf"/>
</dbReference>
<dbReference type="InterPro" id="IPR036420">
    <property type="entry name" value="BRCT_dom_sf"/>
</dbReference>
<dbReference type="InterPro" id="IPR022312">
    <property type="entry name" value="DNA_pol_X"/>
</dbReference>
<feature type="region of interest" description="Disordered" evidence="17">
    <location>
        <begin position="111"/>
        <end position="132"/>
    </location>
</feature>
<evidence type="ECO:0000256" key="12">
    <source>
        <dbReference type="ARBA" id="ARBA00023204"/>
    </source>
</evidence>
<keyword evidence="10 16" id="KW-0239">DNA-directed DNA polymerase</keyword>
<dbReference type="SUPFAM" id="SSF81301">
    <property type="entry name" value="Nucleotidyltransferase"/>
    <property type="match status" value="1"/>
</dbReference>
<dbReference type="Gene3D" id="1.10.150.20">
    <property type="entry name" value="5' to 3' exonuclease, C-terminal subdomain"/>
    <property type="match status" value="1"/>
</dbReference>
<organism evidence="20 21">
    <name type="scientific">Rhizophagus irregularis</name>
    <dbReference type="NCBI Taxonomy" id="588596"/>
    <lineage>
        <taxon>Eukaryota</taxon>
        <taxon>Fungi</taxon>
        <taxon>Fungi incertae sedis</taxon>
        <taxon>Mucoromycota</taxon>
        <taxon>Glomeromycotina</taxon>
        <taxon>Glomeromycetes</taxon>
        <taxon>Glomerales</taxon>
        <taxon>Glomeraceae</taxon>
        <taxon>Rhizophagus</taxon>
    </lineage>
</organism>